<sequence length="142" mass="16172">MLSKIYRDRDFDILNVQEGISVMRKILYQKKVLLVLDDVDNMEQLQAIAGASDWFGLGSRVIITTRDNSLLAKHGVGFRKTYQVEELSEKEALDLLSWYAFKTDKVVDPSYAPVLKRALAYAYRLPLALQVVGSNLFKKSIN</sequence>
<dbReference type="Gene3D" id="1.10.8.430">
    <property type="entry name" value="Helical domain of apoptotic protease-activating factors"/>
    <property type="match status" value="1"/>
</dbReference>
<dbReference type="InterPro" id="IPR044974">
    <property type="entry name" value="Disease_R_plants"/>
</dbReference>
<dbReference type="EMBL" id="LXQA010185181">
    <property type="protein sequence ID" value="MCI31174.1"/>
    <property type="molecule type" value="Genomic_DNA"/>
</dbReference>
<dbReference type="Proteomes" id="UP000265520">
    <property type="component" value="Unassembled WGS sequence"/>
</dbReference>
<dbReference type="GO" id="GO:0006952">
    <property type="term" value="P:defense response"/>
    <property type="evidence" value="ECO:0007669"/>
    <property type="project" value="InterPro"/>
</dbReference>
<dbReference type="Gene3D" id="3.40.50.300">
    <property type="entry name" value="P-loop containing nucleotide triphosphate hydrolases"/>
    <property type="match status" value="1"/>
</dbReference>
<reference evidence="2 3" key="1">
    <citation type="journal article" date="2018" name="Front. Plant Sci.">
        <title>Red Clover (Trifolium pratense) and Zigzag Clover (T. medium) - A Picture of Genomic Similarities and Differences.</title>
        <authorList>
            <person name="Dluhosova J."/>
            <person name="Istvanek J."/>
            <person name="Nedelnik J."/>
            <person name="Repkova J."/>
        </authorList>
    </citation>
    <scope>NUCLEOTIDE SEQUENCE [LARGE SCALE GENOMIC DNA]</scope>
    <source>
        <strain evidence="3">cv. 10/8</strain>
        <tissue evidence="2">Leaf</tissue>
    </source>
</reference>
<dbReference type="PRINTS" id="PR00364">
    <property type="entry name" value="DISEASERSIST"/>
</dbReference>
<dbReference type="Pfam" id="PF00931">
    <property type="entry name" value="NB-ARC"/>
    <property type="match status" value="1"/>
</dbReference>
<dbReference type="InterPro" id="IPR042197">
    <property type="entry name" value="Apaf_helical"/>
</dbReference>
<evidence type="ECO:0000313" key="3">
    <source>
        <dbReference type="Proteomes" id="UP000265520"/>
    </source>
</evidence>
<dbReference type="GO" id="GO:0043531">
    <property type="term" value="F:ADP binding"/>
    <property type="evidence" value="ECO:0007669"/>
    <property type="project" value="InterPro"/>
</dbReference>
<dbReference type="AlphaFoldDB" id="A0A392R4Z7"/>
<name>A0A392R4Z7_9FABA</name>
<comment type="caution">
    <text evidence="2">The sequence shown here is derived from an EMBL/GenBank/DDBJ whole genome shotgun (WGS) entry which is preliminary data.</text>
</comment>
<dbReference type="PANTHER" id="PTHR11017">
    <property type="entry name" value="LEUCINE-RICH REPEAT-CONTAINING PROTEIN"/>
    <property type="match status" value="1"/>
</dbReference>
<organism evidence="2 3">
    <name type="scientific">Trifolium medium</name>
    <dbReference type="NCBI Taxonomy" id="97028"/>
    <lineage>
        <taxon>Eukaryota</taxon>
        <taxon>Viridiplantae</taxon>
        <taxon>Streptophyta</taxon>
        <taxon>Embryophyta</taxon>
        <taxon>Tracheophyta</taxon>
        <taxon>Spermatophyta</taxon>
        <taxon>Magnoliopsida</taxon>
        <taxon>eudicotyledons</taxon>
        <taxon>Gunneridae</taxon>
        <taxon>Pentapetalae</taxon>
        <taxon>rosids</taxon>
        <taxon>fabids</taxon>
        <taxon>Fabales</taxon>
        <taxon>Fabaceae</taxon>
        <taxon>Papilionoideae</taxon>
        <taxon>50 kb inversion clade</taxon>
        <taxon>NPAAA clade</taxon>
        <taxon>Hologalegina</taxon>
        <taxon>IRL clade</taxon>
        <taxon>Trifolieae</taxon>
        <taxon>Trifolium</taxon>
    </lineage>
</organism>
<keyword evidence="3" id="KW-1185">Reference proteome</keyword>
<dbReference type="PANTHER" id="PTHR11017:SF431">
    <property type="entry name" value="ADP-RIBOSYL CYCLASE_CYCLIC ADP-RIBOSE HYDROLASE"/>
    <property type="match status" value="1"/>
</dbReference>
<dbReference type="InterPro" id="IPR002182">
    <property type="entry name" value="NB-ARC"/>
</dbReference>
<proteinExistence type="predicted"/>
<feature type="domain" description="NB-ARC" evidence="1">
    <location>
        <begin position="9"/>
        <end position="104"/>
    </location>
</feature>
<protein>
    <submittedName>
        <fullName evidence="2">TMV resistance protein N-like</fullName>
    </submittedName>
</protein>
<dbReference type="SUPFAM" id="SSF52540">
    <property type="entry name" value="P-loop containing nucleoside triphosphate hydrolases"/>
    <property type="match status" value="1"/>
</dbReference>
<evidence type="ECO:0000259" key="1">
    <source>
        <dbReference type="Pfam" id="PF00931"/>
    </source>
</evidence>
<accession>A0A392R4Z7</accession>
<evidence type="ECO:0000313" key="2">
    <source>
        <dbReference type="EMBL" id="MCI31174.1"/>
    </source>
</evidence>
<dbReference type="InterPro" id="IPR027417">
    <property type="entry name" value="P-loop_NTPase"/>
</dbReference>